<comment type="similarity">
    <text evidence="1">Belongs to the sigma-70 factor family. ECF subfamily.</text>
</comment>
<gene>
    <name evidence="7" type="ORF">EZ444_22080</name>
    <name evidence="8" type="ORF">FBD94_13555</name>
</gene>
<accession>A0A4U1GAR0</accession>
<dbReference type="Gene3D" id="1.10.10.10">
    <property type="entry name" value="Winged helix-like DNA-binding domain superfamily/Winged helix DNA-binding domain"/>
    <property type="match status" value="1"/>
</dbReference>
<evidence type="ECO:0000256" key="3">
    <source>
        <dbReference type="ARBA" id="ARBA00023082"/>
    </source>
</evidence>
<dbReference type="InterPro" id="IPR013324">
    <property type="entry name" value="RNA_pol_sigma_r3/r4-like"/>
</dbReference>
<dbReference type="OrthoDB" id="659577at2"/>
<reference evidence="7 9" key="1">
    <citation type="submission" date="2019-02" db="EMBL/GenBank/DDBJ databases">
        <title>Pedobacter sp. RP-3-8 sp. nov., isolated from Arctic soil.</title>
        <authorList>
            <person name="Dahal R.H."/>
        </authorList>
    </citation>
    <scope>NUCLEOTIDE SEQUENCE [LARGE SCALE GENOMIC DNA]</scope>
    <source>
        <strain evidence="7 9">RP-3-8</strain>
    </source>
</reference>
<keyword evidence="4" id="KW-0804">Transcription</keyword>
<evidence type="ECO:0000256" key="1">
    <source>
        <dbReference type="ARBA" id="ARBA00010641"/>
    </source>
</evidence>
<dbReference type="PANTHER" id="PTHR43133:SF46">
    <property type="entry name" value="RNA POLYMERASE SIGMA-70 FACTOR ECF SUBFAMILY"/>
    <property type="match status" value="1"/>
</dbReference>
<dbReference type="Proteomes" id="UP000309594">
    <property type="component" value="Unassembled WGS sequence"/>
</dbReference>
<dbReference type="InterPro" id="IPR014284">
    <property type="entry name" value="RNA_pol_sigma-70_dom"/>
</dbReference>
<accession>A0A4R0MNK7</accession>
<dbReference type="SUPFAM" id="SSF88659">
    <property type="entry name" value="Sigma3 and sigma4 domains of RNA polymerase sigma factors"/>
    <property type="match status" value="1"/>
</dbReference>
<dbReference type="Pfam" id="PF08281">
    <property type="entry name" value="Sigma70_r4_2"/>
    <property type="match status" value="1"/>
</dbReference>
<dbReference type="RefSeq" id="WP_131611426.1">
    <property type="nucleotide sequence ID" value="NZ_SJSM01000021.1"/>
</dbReference>
<evidence type="ECO:0000256" key="2">
    <source>
        <dbReference type="ARBA" id="ARBA00023015"/>
    </source>
</evidence>
<proteinExistence type="inferred from homology"/>
<evidence type="ECO:0000313" key="7">
    <source>
        <dbReference type="EMBL" id="TCC88355.1"/>
    </source>
</evidence>
<keyword evidence="2" id="KW-0805">Transcription regulation</keyword>
<evidence type="ECO:0000256" key="4">
    <source>
        <dbReference type="ARBA" id="ARBA00023163"/>
    </source>
</evidence>
<dbReference type="InterPro" id="IPR014327">
    <property type="entry name" value="RNA_pol_sigma70_bacteroid"/>
</dbReference>
<dbReference type="InterPro" id="IPR036388">
    <property type="entry name" value="WH-like_DNA-bd_sf"/>
</dbReference>
<dbReference type="AlphaFoldDB" id="A0A4R0MNK7"/>
<sequence>MFTDQSDIPENHTLLTKLRNGDELAFAQIYNQYRSKMYLYAYNLCKSSETAEEIVQEVFIRLWQKKEQINTDLNFSAYLKKITLNHVLNHLKKVAREKSLQDEIFHYIETIRNTTEDNLLEKELLKTYDEAIENLPPQKKIIYQMSRNEEMSHDEIAEKLNISKNTVKNHMVEATKFIRSYVNKHGSIVCFIIASSNYFRPH</sequence>
<dbReference type="InterPro" id="IPR007627">
    <property type="entry name" value="RNA_pol_sigma70_r2"/>
</dbReference>
<evidence type="ECO:0000259" key="6">
    <source>
        <dbReference type="Pfam" id="PF08281"/>
    </source>
</evidence>
<keyword evidence="9" id="KW-1185">Reference proteome</keyword>
<protein>
    <submittedName>
        <fullName evidence="7">RNA polymerase sigma-70 factor</fullName>
    </submittedName>
</protein>
<dbReference type="Gene3D" id="1.10.1740.10">
    <property type="match status" value="1"/>
</dbReference>
<evidence type="ECO:0000313" key="8">
    <source>
        <dbReference type="EMBL" id="TKC59950.1"/>
    </source>
</evidence>
<evidence type="ECO:0000313" key="9">
    <source>
        <dbReference type="Proteomes" id="UP000291117"/>
    </source>
</evidence>
<dbReference type="GO" id="GO:0003677">
    <property type="term" value="F:DNA binding"/>
    <property type="evidence" value="ECO:0007669"/>
    <property type="project" value="InterPro"/>
</dbReference>
<feature type="domain" description="RNA polymerase sigma factor 70 region 4 type 2" evidence="6">
    <location>
        <begin position="128"/>
        <end position="174"/>
    </location>
</feature>
<feature type="domain" description="RNA polymerase sigma-70 region 2" evidence="5">
    <location>
        <begin position="29"/>
        <end position="96"/>
    </location>
</feature>
<name>A0A4R0MNK7_9SPHI</name>
<reference evidence="8 10" key="2">
    <citation type="submission" date="2019-04" db="EMBL/GenBank/DDBJ databases">
        <title>Pedobacter sp. RP-1-16 sp. nov., isolated from Arctic soil.</title>
        <authorList>
            <person name="Dahal R.H."/>
            <person name="Kim D.-U."/>
        </authorList>
    </citation>
    <scope>NUCLEOTIDE SEQUENCE [LARGE SCALE GENOMIC DNA]</scope>
    <source>
        <strain evidence="8 10">RP-1-16</strain>
    </source>
</reference>
<dbReference type="InterPro" id="IPR013325">
    <property type="entry name" value="RNA_pol_sigma_r2"/>
</dbReference>
<dbReference type="Pfam" id="PF04542">
    <property type="entry name" value="Sigma70_r2"/>
    <property type="match status" value="1"/>
</dbReference>
<dbReference type="InterPro" id="IPR013249">
    <property type="entry name" value="RNA_pol_sigma70_r4_t2"/>
</dbReference>
<dbReference type="Proteomes" id="UP000291117">
    <property type="component" value="Unassembled WGS sequence"/>
</dbReference>
<evidence type="ECO:0000259" key="5">
    <source>
        <dbReference type="Pfam" id="PF04542"/>
    </source>
</evidence>
<dbReference type="GO" id="GO:0006352">
    <property type="term" value="P:DNA-templated transcription initiation"/>
    <property type="evidence" value="ECO:0007669"/>
    <property type="project" value="InterPro"/>
</dbReference>
<dbReference type="GO" id="GO:0016987">
    <property type="term" value="F:sigma factor activity"/>
    <property type="evidence" value="ECO:0007669"/>
    <property type="project" value="UniProtKB-KW"/>
</dbReference>
<dbReference type="EMBL" id="SWDX01000005">
    <property type="protein sequence ID" value="TKC59950.1"/>
    <property type="molecule type" value="Genomic_DNA"/>
</dbReference>
<dbReference type="InterPro" id="IPR039425">
    <property type="entry name" value="RNA_pol_sigma-70-like"/>
</dbReference>
<dbReference type="PANTHER" id="PTHR43133">
    <property type="entry name" value="RNA POLYMERASE ECF-TYPE SIGMA FACTO"/>
    <property type="match status" value="1"/>
</dbReference>
<keyword evidence="3" id="KW-0731">Sigma factor</keyword>
<dbReference type="SUPFAM" id="SSF88946">
    <property type="entry name" value="Sigma2 domain of RNA polymerase sigma factors"/>
    <property type="match status" value="1"/>
</dbReference>
<comment type="caution">
    <text evidence="7">The sequence shown here is derived from an EMBL/GenBank/DDBJ whole genome shotgun (WGS) entry which is preliminary data.</text>
</comment>
<dbReference type="NCBIfam" id="TIGR02985">
    <property type="entry name" value="Sig70_bacteroi1"/>
    <property type="match status" value="1"/>
</dbReference>
<dbReference type="EMBL" id="SJSM01000021">
    <property type="protein sequence ID" value="TCC88355.1"/>
    <property type="molecule type" value="Genomic_DNA"/>
</dbReference>
<organism evidence="7 9">
    <name type="scientific">Pedobacter hiemivivus</name>
    <dbReference type="NCBI Taxonomy" id="2530454"/>
    <lineage>
        <taxon>Bacteria</taxon>
        <taxon>Pseudomonadati</taxon>
        <taxon>Bacteroidota</taxon>
        <taxon>Sphingobacteriia</taxon>
        <taxon>Sphingobacteriales</taxon>
        <taxon>Sphingobacteriaceae</taxon>
        <taxon>Pedobacter</taxon>
    </lineage>
</organism>
<evidence type="ECO:0000313" key="10">
    <source>
        <dbReference type="Proteomes" id="UP000309594"/>
    </source>
</evidence>
<dbReference type="NCBIfam" id="TIGR02937">
    <property type="entry name" value="sigma70-ECF"/>
    <property type="match status" value="1"/>
</dbReference>